<proteinExistence type="predicted"/>
<gene>
    <name evidence="3" type="primary">LOC117680068</name>
</gene>
<organism evidence="2 3">
    <name type="scientific">Pantherophis guttatus</name>
    <name type="common">Corn snake</name>
    <name type="synonym">Elaphe guttata</name>
    <dbReference type="NCBI Taxonomy" id="94885"/>
    <lineage>
        <taxon>Eukaryota</taxon>
        <taxon>Metazoa</taxon>
        <taxon>Chordata</taxon>
        <taxon>Craniata</taxon>
        <taxon>Vertebrata</taxon>
        <taxon>Euteleostomi</taxon>
        <taxon>Lepidosauria</taxon>
        <taxon>Squamata</taxon>
        <taxon>Bifurcata</taxon>
        <taxon>Unidentata</taxon>
        <taxon>Episquamata</taxon>
        <taxon>Toxicofera</taxon>
        <taxon>Serpentes</taxon>
        <taxon>Colubroidea</taxon>
        <taxon>Colubridae</taxon>
        <taxon>Colubrinae</taxon>
        <taxon>Pantherophis</taxon>
    </lineage>
</organism>
<protein>
    <submittedName>
        <fullName evidence="3">Uncharacterized protein LOC117680068 isoform X1</fullName>
    </submittedName>
</protein>
<sequence>MKAAAVGLSGQDCQDQLKLPRIIWTNLVFQVPQRKIPSEVTTRKIRRQDRNLTAASKQGFRSDDGIITKKEERRNIAAPRSGCSREDASLDGQVSSLPGSQDRSPPLLPAPKTLITSDKQPRRKILVDLRPLLENVMDPLDSWEKKPLKKQPLQERCPSSASGASRDEGNLEGGGEDQATKTPADFPKDREIPRVHLFLPPVGASKLYRKKIKISRRTIWAPPRESTQLRKITLPPIHAFQPQPQLQMPLAFSKTNLQNHVPLQEKRHGEPGGPEGASWGPPTASSPDFQLPTQLLLQKLQETTTSNNHLLIAKVLRSLREELLGSNACESDQSYSSSHLQSHLPLIILDLLFHHPLAGWPWHTMPTGEKQKDVLELPRIQSWKHGKTDMGEKAFDVTDMEMAKNRLIRLIRNHNSFPQGTGVLQVDPGP</sequence>
<dbReference type="Proteomes" id="UP001652622">
    <property type="component" value="Unplaced"/>
</dbReference>
<keyword evidence="2" id="KW-1185">Reference proteome</keyword>
<evidence type="ECO:0000313" key="2">
    <source>
        <dbReference type="Proteomes" id="UP001652622"/>
    </source>
</evidence>
<feature type="region of interest" description="Disordered" evidence="1">
    <location>
        <begin position="264"/>
        <end position="285"/>
    </location>
</feature>
<dbReference type="GeneID" id="117680068"/>
<name>A0ABM3ZKC7_PANGU</name>
<evidence type="ECO:0000313" key="3">
    <source>
        <dbReference type="RefSeq" id="XP_060548826.1"/>
    </source>
</evidence>
<feature type="region of interest" description="Disordered" evidence="1">
    <location>
        <begin position="144"/>
        <end position="188"/>
    </location>
</feature>
<accession>A0ABM3ZKC7</accession>
<feature type="region of interest" description="Disordered" evidence="1">
    <location>
        <begin position="76"/>
        <end position="116"/>
    </location>
</feature>
<feature type="compositionally biased region" description="Polar residues" evidence="1">
    <location>
        <begin position="92"/>
        <end position="103"/>
    </location>
</feature>
<reference evidence="3" key="1">
    <citation type="submission" date="2025-08" db="UniProtKB">
        <authorList>
            <consortium name="RefSeq"/>
        </authorList>
    </citation>
    <scope>IDENTIFICATION</scope>
    <source>
        <tissue evidence="3">Blood</tissue>
    </source>
</reference>
<dbReference type="RefSeq" id="XP_060548826.1">
    <property type="nucleotide sequence ID" value="XM_060692843.1"/>
</dbReference>
<evidence type="ECO:0000256" key="1">
    <source>
        <dbReference type="SAM" id="MobiDB-lite"/>
    </source>
</evidence>